<gene>
    <name evidence="3" type="ORF">CQA66_00320</name>
</gene>
<evidence type="ECO:0000313" key="3">
    <source>
        <dbReference type="EMBL" id="RDU73674.1"/>
    </source>
</evidence>
<keyword evidence="2" id="KW-0472">Membrane</keyword>
<feature type="region of interest" description="Disordered" evidence="1">
    <location>
        <begin position="388"/>
        <end position="409"/>
    </location>
</feature>
<dbReference type="EMBL" id="NXLW01000001">
    <property type="protein sequence ID" value="RDU73674.1"/>
    <property type="molecule type" value="Genomic_DNA"/>
</dbReference>
<dbReference type="Gene3D" id="2.130.10.10">
    <property type="entry name" value="YVTN repeat-like/Quinoprotein amine dehydrogenase"/>
    <property type="match status" value="1"/>
</dbReference>
<keyword evidence="4" id="KW-1185">Reference proteome</keyword>
<dbReference type="Proteomes" id="UP000256424">
    <property type="component" value="Unassembled WGS sequence"/>
</dbReference>
<evidence type="ECO:0000256" key="2">
    <source>
        <dbReference type="SAM" id="Phobius"/>
    </source>
</evidence>
<reference evidence="3 4" key="1">
    <citation type="submission" date="2018-04" db="EMBL/GenBank/DDBJ databases">
        <title>Novel Campyloabacter and Helicobacter Species and Strains.</title>
        <authorList>
            <person name="Mannion A.J."/>
            <person name="Shen Z."/>
            <person name="Fox J.G."/>
        </authorList>
    </citation>
    <scope>NUCLEOTIDE SEQUENCE [LARGE SCALE GENOMIC DNA]</scope>
    <source>
        <strain evidence="3 4">MIT 97-5075</strain>
    </source>
</reference>
<accession>A0A3D8J9Y0</accession>
<dbReference type="SUPFAM" id="SSF101908">
    <property type="entry name" value="Putative isomerase YbhE"/>
    <property type="match status" value="1"/>
</dbReference>
<protein>
    <submittedName>
        <fullName evidence="3">Plasminogen-binding protein pgbB</fullName>
    </submittedName>
</protein>
<name>A0A3D8J9Y0_9HELI</name>
<dbReference type="InterPro" id="IPR015943">
    <property type="entry name" value="WD40/YVTN_repeat-like_dom_sf"/>
</dbReference>
<keyword evidence="2" id="KW-0812">Transmembrane</keyword>
<evidence type="ECO:0000313" key="4">
    <source>
        <dbReference type="Proteomes" id="UP000256424"/>
    </source>
</evidence>
<keyword evidence="2" id="KW-1133">Transmembrane helix</keyword>
<feature type="transmembrane region" description="Helical" evidence="2">
    <location>
        <begin position="21"/>
        <end position="48"/>
    </location>
</feature>
<proteinExistence type="predicted"/>
<evidence type="ECO:0000256" key="1">
    <source>
        <dbReference type="SAM" id="MobiDB-lite"/>
    </source>
</evidence>
<dbReference type="RefSeq" id="WP_104762507.1">
    <property type="nucleotide sequence ID" value="NZ_FZPM01000005.1"/>
</dbReference>
<dbReference type="OrthoDB" id="5328932at2"/>
<comment type="caution">
    <text evidence="3">The sequence shown here is derived from an EMBL/GenBank/DDBJ whole genome shotgun (WGS) entry which is preliminary data.</text>
</comment>
<sequence length="409" mass="46259">MKSLVRHRQYLLFRTKRITISSALVSKIVLVYRYSAITALIALLVTFLGCDSQKNFKPNIIKGKITFNSSLEQPIIQATRVSARLKNNTAISLDSKIIKLQPNQNLLFQDSQDLLVTNGCTGIEILPYTIQHDSQIIPQKDHAIHVDTQSCVISASKKDNMVAGVLADNTLFLYNTATKQMIFTDKGESIYAISSLNANPVFLDTVVIFPTLDGRLSTLNIKQQKIIKNIIVNTEKFLNNIIYLQVQKDDLISATQKKLYTLTRGESYSKDLEIRDVYFDGNFIYVLSLNGIIYQLDKTLATMQSVKLPYANLNGIIVKEGILYTLESHGGFLIALNTNGFNYDVFKLQGFKRNATTFYTNNTFFIDNKILNLNEPYHTTIYKIKPQTNSPTHQQLNSHQVSPLPNKDK</sequence>
<feature type="compositionally biased region" description="Polar residues" evidence="1">
    <location>
        <begin position="388"/>
        <end position="403"/>
    </location>
</feature>
<organism evidence="3 4">
    <name type="scientific">Helicobacter aurati</name>
    <dbReference type="NCBI Taxonomy" id="137778"/>
    <lineage>
        <taxon>Bacteria</taxon>
        <taxon>Pseudomonadati</taxon>
        <taxon>Campylobacterota</taxon>
        <taxon>Epsilonproteobacteria</taxon>
        <taxon>Campylobacterales</taxon>
        <taxon>Helicobacteraceae</taxon>
        <taxon>Helicobacter</taxon>
    </lineage>
</organism>
<dbReference type="AlphaFoldDB" id="A0A3D8J9Y0"/>